<evidence type="ECO:0000313" key="1">
    <source>
        <dbReference type="EMBL" id="KAK4733917.1"/>
    </source>
</evidence>
<protein>
    <recommendedName>
        <fullName evidence="3">SHSP domain-containing protein</fullName>
    </recommendedName>
</protein>
<accession>A0AAV9MB09</accession>
<dbReference type="AlphaFoldDB" id="A0AAV9MB09"/>
<evidence type="ECO:0008006" key="3">
    <source>
        <dbReference type="Google" id="ProtNLM"/>
    </source>
</evidence>
<dbReference type="Proteomes" id="UP001311915">
    <property type="component" value="Unassembled WGS sequence"/>
</dbReference>
<comment type="caution">
    <text evidence="1">The sequence shown here is derived from an EMBL/GenBank/DDBJ whole genome shotgun (WGS) entry which is preliminary data.</text>
</comment>
<gene>
    <name evidence="1" type="ORF">R3W88_008178</name>
</gene>
<proteinExistence type="predicted"/>
<name>A0AAV9MB09_9SOLN</name>
<evidence type="ECO:0000313" key="2">
    <source>
        <dbReference type="Proteomes" id="UP001311915"/>
    </source>
</evidence>
<sequence length="144" mass="16428">MNVNALMSDSTDMDEKFAMMDQTIEALKKSVDEKYLHIAQLMNKLETFTLGEVMFPLEKIMMLVSEGKIIIDMDETLEANHASVAPNQTKCSRSQIMPNTISLQFKSFTPIEVDFPKKTFEGSLEINDNEVDGWTLVTHKKPRH</sequence>
<reference evidence="1 2" key="1">
    <citation type="submission" date="2023-10" db="EMBL/GenBank/DDBJ databases">
        <title>Genome-Wide Identification Analysis in wild type Solanum Pinnatisectum Reveals Some Genes Defensing Phytophthora Infestans.</title>
        <authorList>
            <person name="Sun C."/>
        </authorList>
    </citation>
    <scope>NUCLEOTIDE SEQUENCE [LARGE SCALE GENOMIC DNA]</scope>
    <source>
        <strain evidence="1">LQN</strain>
        <tissue evidence="1">Leaf</tissue>
    </source>
</reference>
<dbReference type="EMBL" id="JAWPEI010000002">
    <property type="protein sequence ID" value="KAK4733917.1"/>
    <property type="molecule type" value="Genomic_DNA"/>
</dbReference>
<keyword evidence="2" id="KW-1185">Reference proteome</keyword>
<organism evidence="1 2">
    <name type="scientific">Solanum pinnatisectum</name>
    <name type="common">tansyleaf nightshade</name>
    <dbReference type="NCBI Taxonomy" id="50273"/>
    <lineage>
        <taxon>Eukaryota</taxon>
        <taxon>Viridiplantae</taxon>
        <taxon>Streptophyta</taxon>
        <taxon>Embryophyta</taxon>
        <taxon>Tracheophyta</taxon>
        <taxon>Spermatophyta</taxon>
        <taxon>Magnoliopsida</taxon>
        <taxon>eudicotyledons</taxon>
        <taxon>Gunneridae</taxon>
        <taxon>Pentapetalae</taxon>
        <taxon>asterids</taxon>
        <taxon>lamiids</taxon>
        <taxon>Solanales</taxon>
        <taxon>Solanaceae</taxon>
        <taxon>Solanoideae</taxon>
        <taxon>Solaneae</taxon>
        <taxon>Solanum</taxon>
    </lineage>
</organism>